<dbReference type="SMART" id="SM00451">
    <property type="entry name" value="ZnF_U1"/>
    <property type="match status" value="1"/>
</dbReference>
<evidence type="ECO:0000256" key="4">
    <source>
        <dbReference type="ARBA" id="ARBA00023242"/>
    </source>
</evidence>
<dbReference type="InterPro" id="IPR003604">
    <property type="entry name" value="Matrin/U1-like-C_Znf_C2H2"/>
</dbReference>
<reference evidence="8" key="1">
    <citation type="submission" date="2020-05" db="EMBL/GenBank/DDBJ databases">
        <title>Phylogenomic resolution of chytrid fungi.</title>
        <authorList>
            <person name="Stajich J.E."/>
            <person name="Amses K."/>
            <person name="Simmons R."/>
            <person name="Seto K."/>
            <person name="Myers J."/>
            <person name="Bonds A."/>
            <person name="Quandt C.A."/>
            <person name="Barry K."/>
            <person name="Liu P."/>
            <person name="Grigoriev I."/>
            <person name="Longcore J.E."/>
            <person name="James T.Y."/>
        </authorList>
    </citation>
    <scope>NUCLEOTIDE SEQUENCE</scope>
    <source>
        <strain evidence="8">JEL0513</strain>
    </source>
</reference>
<dbReference type="InterPro" id="IPR040107">
    <property type="entry name" value="Snu23"/>
</dbReference>
<accession>A0AAD5T8S0</accession>
<evidence type="ECO:0000259" key="7">
    <source>
        <dbReference type="SMART" id="SM00451"/>
    </source>
</evidence>
<dbReference type="Pfam" id="PF12874">
    <property type="entry name" value="zf-met"/>
    <property type="match status" value="1"/>
</dbReference>
<dbReference type="InterPro" id="IPR036236">
    <property type="entry name" value="Znf_C2H2_sf"/>
</dbReference>
<sequence>MSQKDKKGFYTDAAKGGDTGFRRTWDKAEYSQKAREREENASKNLRSNKDHKNDAPEQLLKQREGAIDFEAKINKTVVVQSGSADHQPGFFCSICNILCKDNINYLDHLNGVKHQRNLGQSMKVERSTADQVKARIEALTKKRKDPEPELNLAARVKLAVDTEEAAKKAKKEEKKRKKEAKIAATDADSVVDPDMTAMMGFGGFGSSKK</sequence>
<gene>
    <name evidence="8" type="ORF">HK100_004537</name>
</gene>
<keyword evidence="3" id="KW-0862">Zinc</keyword>
<dbReference type="SUPFAM" id="SSF57667">
    <property type="entry name" value="beta-beta-alpha zinc fingers"/>
    <property type="match status" value="1"/>
</dbReference>
<dbReference type="Gene3D" id="3.30.160.60">
    <property type="entry name" value="Classic Zinc Finger"/>
    <property type="match status" value="1"/>
</dbReference>
<dbReference type="GO" id="GO:0003676">
    <property type="term" value="F:nucleic acid binding"/>
    <property type="evidence" value="ECO:0007669"/>
    <property type="project" value="InterPro"/>
</dbReference>
<comment type="caution">
    <text evidence="8">The sequence shown here is derived from an EMBL/GenBank/DDBJ whole genome shotgun (WGS) entry which is preliminary data.</text>
</comment>
<dbReference type="GO" id="GO:0008270">
    <property type="term" value="F:zinc ion binding"/>
    <property type="evidence" value="ECO:0007669"/>
    <property type="project" value="UniProtKB-KW"/>
</dbReference>
<evidence type="ECO:0000313" key="8">
    <source>
        <dbReference type="EMBL" id="KAJ3133276.1"/>
    </source>
</evidence>
<dbReference type="EMBL" id="JADGJH010000222">
    <property type="protein sequence ID" value="KAJ3133276.1"/>
    <property type="molecule type" value="Genomic_DNA"/>
</dbReference>
<dbReference type="AlphaFoldDB" id="A0AAD5T8S0"/>
<dbReference type="GO" id="GO:0046540">
    <property type="term" value="C:U4/U6 x U5 tri-snRNP complex"/>
    <property type="evidence" value="ECO:0007669"/>
    <property type="project" value="TreeGrafter"/>
</dbReference>
<dbReference type="InterPro" id="IPR013087">
    <property type="entry name" value="Znf_C2H2_type"/>
</dbReference>
<organism evidence="8 9">
    <name type="scientific">Physocladia obscura</name>
    <dbReference type="NCBI Taxonomy" id="109957"/>
    <lineage>
        <taxon>Eukaryota</taxon>
        <taxon>Fungi</taxon>
        <taxon>Fungi incertae sedis</taxon>
        <taxon>Chytridiomycota</taxon>
        <taxon>Chytridiomycota incertae sedis</taxon>
        <taxon>Chytridiomycetes</taxon>
        <taxon>Chytridiales</taxon>
        <taxon>Chytriomycetaceae</taxon>
        <taxon>Physocladia</taxon>
    </lineage>
</organism>
<evidence type="ECO:0000256" key="5">
    <source>
        <dbReference type="SAM" id="Coils"/>
    </source>
</evidence>
<name>A0AAD5T8S0_9FUNG</name>
<keyword evidence="4" id="KW-0539">Nucleus</keyword>
<dbReference type="PANTHER" id="PTHR45986">
    <property type="entry name" value="ZINC FINGER MATRIN-TYPE PROTEIN 2"/>
    <property type="match status" value="1"/>
</dbReference>
<keyword evidence="2" id="KW-0863">Zinc-finger</keyword>
<evidence type="ECO:0000313" key="9">
    <source>
        <dbReference type="Proteomes" id="UP001211907"/>
    </source>
</evidence>
<evidence type="ECO:0000256" key="1">
    <source>
        <dbReference type="ARBA" id="ARBA00022723"/>
    </source>
</evidence>
<proteinExistence type="predicted"/>
<protein>
    <recommendedName>
        <fullName evidence="7">U1-type domain-containing protein</fullName>
    </recommendedName>
</protein>
<keyword evidence="5" id="KW-0175">Coiled coil</keyword>
<dbReference type="GO" id="GO:0000398">
    <property type="term" value="P:mRNA splicing, via spliceosome"/>
    <property type="evidence" value="ECO:0007669"/>
    <property type="project" value="InterPro"/>
</dbReference>
<feature type="domain" description="U1-type" evidence="7">
    <location>
        <begin position="87"/>
        <end position="121"/>
    </location>
</feature>
<dbReference type="Proteomes" id="UP001211907">
    <property type="component" value="Unassembled WGS sequence"/>
</dbReference>
<feature type="coiled-coil region" evidence="5">
    <location>
        <begin position="122"/>
        <end position="188"/>
    </location>
</feature>
<evidence type="ECO:0000256" key="6">
    <source>
        <dbReference type="SAM" id="MobiDB-lite"/>
    </source>
</evidence>
<dbReference type="GO" id="GO:0005681">
    <property type="term" value="C:spliceosomal complex"/>
    <property type="evidence" value="ECO:0007669"/>
    <property type="project" value="InterPro"/>
</dbReference>
<evidence type="ECO:0000256" key="3">
    <source>
        <dbReference type="ARBA" id="ARBA00022833"/>
    </source>
</evidence>
<evidence type="ECO:0000256" key="2">
    <source>
        <dbReference type="ARBA" id="ARBA00022771"/>
    </source>
</evidence>
<keyword evidence="1" id="KW-0479">Metal-binding</keyword>
<dbReference type="PANTHER" id="PTHR45986:SF1">
    <property type="entry name" value="ZINC FINGER MATRIN-TYPE PROTEIN 2"/>
    <property type="match status" value="1"/>
</dbReference>
<feature type="region of interest" description="Disordered" evidence="6">
    <location>
        <begin position="1"/>
        <end position="56"/>
    </location>
</feature>
<feature type="compositionally biased region" description="Basic and acidic residues" evidence="6">
    <location>
        <begin position="20"/>
        <end position="56"/>
    </location>
</feature>
<keyword evidence="9" id="KW-1185">Reference proteome</keyword>